<proteinExistence type="predicted"/>
<name>A0AC58SIF9_TOBAC</name>
<dbReference type="Proteomes" id="UP000790787">
    <property type="component" value="Chromosome 13"/>
</dbReference>
<reference evidence="1" key="1">
    <citation type="journal article" date="2014" name="Nat. Commun.">
        <title>The tobacco genome sequence and its comparison with those of tomato and potato.</title>
        <authorList>
            <person name="Sierro N."/>
            <person name="Battey J.N."/>
            <person name="Ouadi S."/>
            <person name="Bakaher N."/>
            <person name="Bovet L."/>
            <person name="Willig A."/>
            <person name="Goepfert S."/>
            <person name="Peitsch M.C."/>
            <person name="Ivanov N.V."/>
        </authorList>
    </citation>
    <scope>NUCLEOTIDE SEQUENCE [LARGE SCALE GENOMIC DNA]</scope>
</reference>
<evidence type="ECO:0000313" key="2">
    <source>
        <dbReference type="RefSeq" id="XP_075084754.1"/>
    </source>
</evidence>
<evidence type="ECO:0000313" key="1">
    <source>
        <dbReference type="Proteomes" id="UP000790787"/>
    </source>
</evidence>
<organism evidence="1 2">
    <name type="scientific">Nicotiana tabacum</name>
    <name type="common">Common tobacco</name>
    <dbReference type="NCBI Taxonomy" id="4097"/>
    <lineage>
        <taxon>Eukaryota</taxon>
        <taxon>Viridiplantae</taxon>
        <taxon>Streptophyta</taxon>
        <taxon>Embryophyta</taxon>
        <taxon>Tracheophyta</taxon>
        <taxon>Spermatophyta</taxon>
        <taxon>Magnoliopsida</taxon>
        <taxon>eudicotyledons</taxon>
        <taxon>Gunneridae</taxon>
        <taxon>Pentapetalae</taxon>
        <taxon>asterids</taxon>
        <taxon>lamiids</taxon>
        <taxon>Solanales</taxon>
        <taxon>Solanaceae</taxon>
        <taxon>Nicotianoideae</taxon>
        <taxon>Nicotianeae</taxon>
        <taxon>Nicotiana</taxon>
    </lineage>
</organism>
<reference evidence="2" key="2">
    <citation type="submission" date="2025-08" db="UniProtKB">
        <authorList>
            <consortium name="RefSeq"/>
        </authorList>
    </citation>
    <scope>IDENTIFICATION</scope>
    <source>
        <tissue evidence="2">Leaf</tissue>
    </source>
</reference>
<gene>
    <name evidence="2" type="primary">LOC142168006</name>
</gene>
<accession>A0AC58SIF9</accession>
<dbReference type="RefSeq" id="XP_075084754.1">
    <property type="nucleotide sequence ID" value="XM_075228653.1"/>
</dbReference>
<protein>
    <submittedName>
        <fullName evidence="2">Uncharacterized protein LOC142168006</fullName>
    </submittedName>
</protein>
<sequence length="1146" mass="130502">MALVSEGKIIIDMDEIAEANHASVAPKEKKCSRLQNMSSNAFLQFRSFEPVEVDLPRKTLEGSLELDNHSKDNDDESWTLVTRKKQKHQAVLRLRIPKPRAMMSNVDKLQLPRIIKSSISKKINDALLPKFRKPITLHECFPRKFLHRGHVGATHVVSSTDETKESNDELAPMKTQEYHDNGKVVTCCATISFTDDDLLLGSKPHNRPLFVIGAIREQQLNRILVDDGSAVNIRSKMVLKKLGIFIDELSKNAKTSYNLLLGRPWIHENEVVSSTLHQCLKYRRDGEIVKIDADINPFTETESYFADAKFYLDSCEPSVEKPSSIDKVDTKTDKEHLVFCYVPCEHRKKGQPLLQECTPKKEISHKDIRHLKEHMTIPVAQIPFVTCESTKGNLQANKIKGYFDPKAFILLEKSGYDFSNPSRLGELKDEVIGKKIHGLTESQMRLIKQGHYVTIPTFGLGFSLAEPLRISSKRGKEIASSQHTSAGETKEVKDKKIKQRASVFDRIGGSTPRALVFERLGHKSEHISPKHLKGVAAISKTSFFCLLGTTKKPSSRNILSKHDEQGHCDVADKEICSAFPSRMKRKSILSISTDGPLKVKISTIVYTCQPHRETNKEEGAMSTIQGSQREKLDFVEISHHITVEDNPCLEVNDEVHEAPPQLEDGEQSTVDELKELNLGTLEDPRLTFISALLTTQEEEEYFKLLTKYKDVFAWTYKEMPGLSPKAFLKDDFLLPIIELMFDVTTWHEAMSFMDGSSGYNQIRMSLKDEECTTFRTPKGIYCYKVMPFGLKNAGATYQRAMQNIFDHMLHRRVECYVDDLVVKTNHRHYHLEDLQIVFERLRKFDLKMNPLKCAFGVTSGKFLGFIVCHHGNEVYPTKIDAIQKMPELKNLRELHSLQGNLAFIRRSDSEAIDTLERSLGALLAQENEEGKEQSLYYLSRTLVGAKLNYTPFEKICLALLCVIKKLRHYFEAYTIKLISRADPVKFVMTRPIVSGCLARWSIFFNQYEITYIPQQVVKGQALANFLVDHPLSAEWELSDEFPNEDVLFIEELPPWTMFFDASARHNGAGAGVVLISPERQVLPFCFVLGERCSNNAAEYQALIVDLEMALDMKNLQLEIYNDSKPIINQLLGSYDVKKEDLLPYHF</sequence>
<keyword evidence="1" id="KW-1185">Reference proteome</keyword>